<dbReference type="PANTHER" id="PTHR10359:SF18">
    <property type="entry name" value="ENDONUCLEASE III"/>
    <property type="match status" value="1"/>
</dbReference>
<dbReference type="GO" id="GO:0006285">
    <property type="term" value="P:base-excision repair, AP site formation"/>
    <property type="evidence" value="ECO:0007669"/>
    <property type="project" value="TreeGrafter"/>
</dbReference>
<dbReference type="GO" id="GO:0046872">
    <property type="term" value="F:metal ion binding"/>
    <property type="evidence" value="ECO:0007669"/>
    <property type="project" value="UniProtKB-KW"/>
</dbReference>
<keyword evidence="6" id="KW-0411">Iron-sulfur</keyword>
<evidence type="ECO:0000256" key="1">
    <source>
        <dbReference type="ARBA" id="ARBA00022485"/>
    </source>
</evidence>
<dbReference type="InterPro" id="IPR023170">
    <property type="entry name" value="HhH_base_excis_C"/>
</dbReference>
<dbReference type="GO" id="GO:0051539">
    <property type="term" value="F:4 iron, 4 sulfur cluster binding"/>
    <property type="evidence" value="ECO:0007669"/>
    <property type="project" value="UniProtKB-KW"/>
</dbReference>
<keyword evidence="5" id="KW-0408">Iron</keyword>
<name>X1JAA4_9ZZZZ</name>
<feature type="domain" description="HhH-GPD" evidence="8">
    <location>
        <begin position="73"/>
        <end position="230"/>
    </location>
</feature>
<evidence type="ECO:0000256" key="4">
    <source>
        <dbReference type="ARBA" id="ARBA00022801"/>
    </source>
</evidence>
<organism evidence="9">
    <name type="scientific">marine sediment metagenome</name>
    <dbReference type="NCBI Taxonomy" id="412755"/>
    <lineage>
        <taxon>unclassified sequences</taxon>
        <taxon>metagenomes</taxon>
        <taxon>ecological metagenomes</taxon>
    </lineage>
</organism>
<dbReference type="InterPro" id="IPR011257">
    <property type="entry name" value="DNA_glycosylase"/>
</dbReference>
<dbReference type="Gene3D" id="1.10.340.30">
    <property type="entry name" value="Hypothetical protein, domain 2"/>
    <property type="match status" value="1"/>
</dbReference>
<dbReference type="PANTHER" id="PTHR10359">
    <property type="entry name" value="A/G-SPECIFIC ADENINE GLYCOSYLASE/ENDONUCLEASE III"/>
    <property type="match status" value="1"/>
</dbReference>
<reference evidence="9" key="1">
    <citation type="journal article" date="2014" name="Front. Microbiol.">
        <title>High frequency of phylogenetically diverse reductive dehalogenase-homologous genes in deep subseafloor sedimentary metagenomes.</title>
        <authorList>
            <person name="Kawai M."/>
            <person name="Futagami T."/>
            <person name="Toyoda A."/>
            <person name="Takaki Y."/>
            <person name="Nishi S."/>
            <person name="Hori S."/>
            <person name="Arai W."/>
            <person name="Tsubouchi T."/>
            <person name="Morono Y."/>
            <person name="Uchiyama I."/>
            <person name="Ito T."/>
            <person name="Fujiyama A."/>
            <person name="Inagaki F."/>
            <person name="Takami H."/>
        </authorList>
    </citation>
    <scope>NUCLEOTIDE SEQUENCE</scope>
    <source>
        <strain evidence="9">Expedition CK06-06</strain>
    </source>
</reference>
<dbReference type="SUPFAM" id="SSF48150">
    <property type="entry name" value="DNA-glycosylase"/>
    <property type="match status" value="1"/>
</dbReference>
<dbReference type="InterPro" id="IPR003265">
    <property type="entry name" value="HhH-GPD_domain"/>
</dbReference>
<proteinExistence type="predicted"/>
<keyword evidence="2" id="KW-0479">Metal-binding</keyword>
<dbReference type="EMBL" id="BARV01000992">
    <property type="protein sequence ID" value="GAH90902.1"/>
    <property type="molecule type" value="Genomic_DNA"/>
</dbReference>
<comment type="caution">
    <text evidence="9">The sequence shown here is derived from an EMBL/GenBank/DDBJ whole genome shotgun (WGS) entry which is preliminary data.</text>
</comment>
<gene>
    <name evidence="9" type="ORF">S06H3_03140</name>
</gene>
<dbReference type="AlphaFoldDB" id="X1JAA4"/>
<evidence type="ECO:0000256" key="5">
    <source>
        <dbReference type="ARBA" id="ARBA00023004"/>
    </source>
</evidence>
<evidence type="ECO:0000313" key="9">
    <source>
        <dbReference type="EMBL" id="GAH90902.1"/>
    </source>
</evidence>
<keyword evidence="1" id="KW-0004">4Fe-4S</keyword>
<dbReference type="Pfam" id="PF00730">
    <property type="entry name" value="HhH-GPD"/>
    <property type="match status" value="1"/>
</dbReference>
<keyword evidence="3" id="KW-0227">DNA damage</keyword>
<evidence type="ECO:0000256" key="7">
    <source>
        <dbReference type="ARBA" id="ARBA00023295"/>
    </source>
</evidence>
<keyword evidence="7" id="KW-0326">Glycosidase</keyword>
<dbReference type="GO" id="GO:0019104">
    <property type="term" value="F:DNA N-glycosylase activity"/>
    <property type="evidence" value="ECO:0007669"/>
    <property type="project" value="TreeGrafter"/>
</dbReference>
<evidence type="ECO:0000256" key="3">
    <source>
        <dbReference type="ARBA" id="ARBA00022763"/>
    </source>
</evidence>
<evidence type="ECO:0000259" key="8">
    <source>
        <dbReference type="SMART" id="SM00478"/>
    </source>
</evidence>
<keyword evidence="4" id="KW-0378">Hydrolase</keyword>
<protein>
    <recommendedName>
        <fullName evidence="8">HhH-GPD domain-containing protein</fullName>
    </recommendedName>
</protein>
<evidence type="ECO:0000256" key="2">
    <source>
        <dbReference type="ARBA" id="ARBA00022723"/>
    </source>
</evidence>
<dbReference type="PIRSF" id="PIRSF001435">
    <property type="entry name" value="Nth"/>
    <property type="match status" value="1"/>
</dbReference>
<dbReference type="SMART" id="SM00478">
    <property type="entry name" value="ENDO3c"/>
    <property type="match status" value="1"/>
</dbReference>
<evidence type="ECO:0000256" key="6">
    <source>
        <dbReference type="ARBA" id="ARBA00023014"/>
    </source>
</evidence>
<dbReference type="Gene3D" id="1.10.1670.10">
    <property type="entry name" value="Helix-hairpin-Helix base-excision DNA repair enzymes (C-terminal)"/>
    <property type="match status" value="1"/>
</dbReference>
<dbReference type="CDD" id="cd00056">
    <property type="entry name" value="ENDO3c"/>
    <property type="match status" value="1"/>
</dbReference>
<accession>X1JAA4</accession>
<sequence>MSLTKINPRGQITMMKEQSKAKRLNLIFDILDKTYRDKKMWQEVDCVLESSAPGTNTWDDFATPFKNLIIGILSQNTNDKNSTKAYLGLINRFEITPRELAKAPENEIKEAIKSGGLYNIKAGRIKKFARAVLAKYNGDLSSVLNLPREEARRKLTELPGIGLKTADVCLVYCNNYPIIPIDTNISRVAKRLGLCRPGEGYEEVQRSFEKAILPEQRIRAHELFIRLGRDYCMGNNPSCQNCPVNKKCTHWNV</sequence>